<evidence type="ECO:0000313" key="8">
    <source>
        <dbReference type="EMBL" id="BAJ62943.1"/>
    </source>
</evidence>
<dbReference type="Pfam" id="PF00072">
    <property type="entry name" value="Response_reg"/>
    <property type="match status" value="1"/>
</dbReference>
<dbReference type="PROSITE" id="PS50110">
    <property type="entry name" value="RESPONSE_REGULATORY"/>
    <property type="match status" value="1"/>
</dbReference>
<evidence type="ECO:0000256" key="2">
    <source>
        <dbReference type="ARBA" id="ARBA00023012"/>
    </source>
</evidence>
<evidence type="ECO:0000256" key="1">
    <source>
        <dbReference type="ARBA" id="ARBA00022553"/>
    </source>
</evidence>
<reference evidence="8 9" key="1">
    <citation type="submission" date="2010-12" db="EMBL/GenBank/DDBJ databases">
        <title>Whole genome sequence of Anaerolinea thermophila UNI-1.</title>
        <authorList>
            <person name="Narita-Yamada S."/>
            <person name="Kishi E."/>
            <person name="Watanabe Y."/>
            <person name="Takasaki K."/>
            <person name="Ankai A."/>
            <person name="Oguchi A."/>
            <person name="Fukui S."/>
            <person name="Takahashi M."/>
            <person name="Yashiro I."/>
            <person name="Hosoyama A."/>
            <person name="Sekiguchi Y."/>
            <person name="Hanada S."/>
            <person name="Fujita N."/>
        </authorList>
    </citation>
    <scope>NUCLEOTIDE SEQUENCE [LARGE SCALE GENOMIC DNA]</scope>
    <source>
        <strain evidence="9">DSM 14523 / JCM 11388 / NBRC 100420 / UNI-1</strain>
    </source>
</reference>
<dbReference type="InterPro" id="IPR017746">
    <property type="entry name" value="Cellulose_synthase_operon_BcsQ"/>
</dbReference>
<organism evidence="8 9">
    <name type="scientific">Anaerolinea thermophila (strain DSM 14523 / JCM 11388 / NBRC 100420 / UNI-1)</name>
    <dbReference type="NCBI Taxonomy" id="926569"/>
    <lineage>
        <taxon>Bacteria</taxon>
        <taxon>Bacillati</taxon>
        <taxon>Chloroflexota</taxon>
        <taxon>Anaerolineae</taxon>
        <taxon>Anaerolineales</taxon>
        <taxon>Anaerolineaceae</taxon>
        <taxon>Anaerolinea</taxon>
    </lineage>
</organism>
<dbReference type="Gene3D" id="6.10.250.690">
    <property type="match status" value="1"/>
</dbReference>
<dbReference type="GO" id="GO:0000976">
    <property type="term" value="F:transcription cis-regulatory region binding"/>
    <property type="evidence" value="ECO:0007669"/>
    <property type="project" value="TreeGrafter"/>
</dbReference>
<evidence type="ECO:0000313" key="9">
    <source>
        <dbReference type="Proteomes" id="UP000008922"/>
    </source>
</evidence>
<sequence length="407" mass="45417">MPEKILVVDDDALMRLMVTKTLSTEGFEFLEAENGVQAVEKAIAHQPDLIIMDVNMPEMDGYEACQRIRSNPITSAIPIILVTSLSTVEDKIKGFDSGADDYIPKPFDPIELTMRVNVLLRRMARIKATVKAPEVRPGKVIAFFSLRGGIGTTTLATNTAIALTRLWGTPTALVDLVLACGQCALMMNIPPRNSWADLARIPNEEIDIEVLRNVLRPHESGVLVLVAPNHPEEGEMIDGPKVSHVLDLLKKEYPYIILDLPHEFCEKTLAGLDTADEIWLLLAPELASVRATLLAMETFQMLNYPLERVKLLLNWTFERRGLARKAIEKTLKREIDVVIPYASEPLVKSINLGVPAVLDDTNPPLVALFENFAYLLSREDHKNNPPVNPTPTYQRVMEYLAEKNSHG</sequence>
<dbReference type="Pfam" id="PF06564">
    <property type="entry name" value="CBP_BcsQ"/>
    <property type="match status" value="1"/>
</dbReference>
<gene>
    <name evidence="8" type="ordered locus">ANT_09090</name>
</gene>
<evidence type="ECO:0000256" key="5">
    <source>
        <dbReference type="ARBA" id="ARBA00023163"/>
    </source>
</evidence>
<protein>
    <submittedName>
        <fullName evidence="8">Response regulator receiver protein</fullName>
    </submittedName>
</protein>
<dbReference type="GO" id="GO:0006355">
    <property type="term" value="P:regulation of DNA-templated transcription"/>
    <property type="evidence" value="ECO:0007669"/>
    <property type="project" value="TreeGrafter"/>
</dbReference>
<accession>E8N3C9</accession>
<evidence type="ECO:0000256" key="6">
    <source>
        <dbReference type="PROSITE-ProRule" id="PRU00169"/>
    </source>
</evidence>
<name>E8N3C9_ANATU</name>
<dbReference type="GO" id="GO:0032993">
    <property type="term" value="C:protein-DNA complex"/>
    <property type="evidence" value="ECO:0007669"/>
    <property type="project" value="TreeGrafter"/>
</dbReference>
<dbReference type="SMART" id="SM00448">
    <property type="entry name" value="REC"/>
    <property type="match status" value="1"/>
</dbReference>
<dbReference type="AlphaFoldDB" id="E8N3C9"/>
<dbReference type="InterPro" id="IPR039420">
    <property type="entry name" value="WalR-like"/>
</dbReference>
<dbReference type="HOGENOM" id="CLU_033160_3_1_0"/>
<dbReference type="SUPFAM" id="SSF52172">
    <property type="entry name" value="CheY-like"/>
    <property type="match status" value="1"/>
</dbReference>
<dbReference type="GO" id="GO:0000156">
    <property type="term" value="F:phosphorelay response regulator activity"/>
    <property type="evidence" value="ECO:0007669"/>
    <property type="project" value="TreeGrafter"/>
</dbReference>
<evidence type="ECO:0000256" key="3">
    <source>
        <dbReference type="ARBA" id="ARBA00023015"/>
    </source>
</evidence>
<proteinExistence type="predicted"/>
<dbReference type="FunFam" id="3.40.50.2300:FF:000001">
    <property type="entry name" value="DNA-binding response regulator PhoB"/>
    <property type="match status" value="1"/>
</dbReference>
<feature type="domain" description="Response regulatory" evidence="7">
    <location>
        <begin position="4"/>
        <end position="120"/>
    </location>
</feature>
<dbReference type="InterPro" id="IPR011006">
    <property type="entry name" value="CheY-like_superfamily"/>
</dbReference>
<dbReference type="RefSeq" id="WP_013559335.1">
    <property type="nucleotide sequence ID" value="NC_014960.1"/>
</dbReference>
<dbReference type="GO" id="GO:0005829">
    <property type="term" value="C:cytosol"/>
    <property type="evidence" value="ECO:0007669"/>
    <property type="project" value="TreeGrafter"/>
</dbReference>
<evidence type="ECO:0000256" key="4">
    <source>
        <dbReference type="ARBA" id="ARBA00023125"/>
    </source>
</evidence>
<dbReference type="STRING" id="926569.ANT_09090"/>
<dbReference type="EMBL" id="AP012029">
    <property type="protein sequence ID" value="BAJ62943.1"/>
    <property type="molecule type" value="Genomic_DNA"/>
</dbReference>
<dbReference type="SUPFAM" id="SSF52540">
    <property type="entry name" value="P-loop containing nucleoside triphosphate hydrolases"/>
    <property type="match status" value="1"/>
</dbReference>
<dbReference type="Gene3D" id="3.40.50.2300">
    <property type="match status" value="1"/>
</dbReference>
<keyword evidence="1 6" id="KW-0597">Phosphoprotein</keyword>
<dbReference type="OrthoDB" id="141686at2"/>
<keyword evidence="5" id="KW-0804">Transcription</keyword>
<keyword evidence="9" id="KW-1185">Reference proteome</keyword>
<dbReference type="eggNOG" id="COG0745">
    <property type="taxonomic scope" value="Bacteria"/>
</dbReference>
<dbReference type="Gene3D" id="3.40.50.300">
    <property type="entry name" value="P-loop containing nucleotide triphosphate hydrolases"/>
    <property type="match status" value="1"/>
</dbReference>
<dbReference type="PANTHER" id="PTHR48111:SF21">
    <property type="entry name" value="DNA-BINDING DUAL MASTER TRANSCRIPTIONAL REGULATOR RPAA"/>
    <property type="match status" value="1"/>
</dbReference>
<feature type="modified residue" description="4-aspartylphosphate" evidence="6">
    <location>
        <position position="53"/>
    </location>
</feature>
<keyword evidence="3" id="KW-0805">Transcription regulation</keyword>
<dbReference type="PANTHER" id="PTHR48111">
    <property type="entry name" value="REGULATOR OF RPOS"/>
    <property type="match status" value="1"/>
</dbReference>
<dbReference type="eggNOG" id="COG4963">
    <property type="taxonomic scope" value="Bacteria"/>
</dbReference>
<keyword evidence="2" id="KW-0902">Two-component regulatory system</keyword>
<evidence type="ECO:0000259" key="7">
    <source>
        <dbReference type="PROSITE" id="PS50110"/>
    </source>
</evidence>
<dbReference type="InterPro" id="IPR001789">
    <property type="entry name" value="Sig_transdc_resp-reg_receiver"/>
</dbReference>
<dbReference type="InParanoid" id="E8N3C9"/>
<dbReference type="InterPro" id="IPR027417">
    <property type="entry name" value="P-loop_NTPase"/>
</dbReference>
<keyword evidence="4" id="KW-0238">DNA-binding</keyword>
<dbReference type="KEGG" id="atm:ANT_09090"/>
<dbReference type="Proteomes" id="UP000008922">
    <property type="component" value="Chromosome"/>
</dbReference>